<protein>
    <recommendedName>
        <fullName evidence="6">HTH araC/xylS-type domain-containing protein</fullName>
    </recommendedName>
</protein>
<gene>
    <name evidence="7" type="ORF">CIT31_03530</name>
</gene>
<evidence type="ECO:0000256" key="3">
    <source>
        <dbReference type="ARBA" id="ARBA00023159"/>
    </source>
</evidence>
<feature type="domain" description="HTH araC/xylS-type" evidence="6">
    <location>
        <begin position="245"/>
        <end position="343"/>
    </location>
</feature>
<evidence type="ECO:0000313" key="7">
    <source>
        <dbReference type="EMBL" id="PAP96790.1"/>
    </source>
</evidence>
<dbReference type="InterPro" id="IPR032783">
    <property type="entry name" value="AraC_lig"/>
</dbReference>
<dbReference type="AlphaFoldDB" id="A0A271KM53"/>
<dbReference type="InterPro" id="IPR037923">
    <property type="entry name" value="HTH-like"/>
</dbReference>
<dbReference type="Gene3D" id="2.60.120.10">
    <property type="entry name" value="Jelly Rolls"/>
    <property type="match status" value="1"/>
</dbReference>
<dbReference type="Gene3D" id="1.10.10.60">
    <property type="entry name" value="Homeodomain-like"/>
    <property type="match status" value="2"/>
</dbReference>
<dbReference type="SMART" id="SM00342">
    <property type="entry name" value="HTH_ARAC"/>
    <property type="match status" value="1"/>
</dbReference>
<proteinExistence type="predicted"/>
<dbReference type="Proteomes" id="UP000215931">
    <property type="component" value="Unassembled WGS sequence"/>
</dbReference>
<keyword evidence="3" id="KW-0010">Activator</keyword>
<dbReference type="InterPro" id="IPR018062">
    <property type="entry name" value="HTH_AraC-typ_CS"/>
</dbReference>
<dbReference type="PROSITE" id="PS01124">
    <property type="entry name" value="HTH_ARAC_FAMILY_2"/>
    <property type="match status" value="1"/>
</dbReference>
<keyword evidence="4" id="KW-0804">Transcription</keyword>
<feature type="region of interest" description="Disordered" evidence="5">
    <location>
        <begin position="330"/>
        <end position="355"/>
    </location>
</feature>
<evidence type="ECO:0000259" key="6">
    <source>
        <dbReference type="PROSITE" id="PS01124"/>
    </source>
</evidence>
<comment type="caution">
    <text evidence="7">The sequence shown here is derived from an EMBL/GenBank/DDBJ whole genome shotgun (WGS) entry which is preliminary data.</text>
</comment>
<dbReference type="PROSITE" id="PS00041">
    <property type="entry name" value="HTH_ARAC_FAMILY_1"/>
    <property type="match status" value="1"/>
</dbReference>
<evidence type="ECO:0000256" key="1">
    <source>
        <dbReference type="ARBA" id="ARBA00023015"/>
    </source>
</evidence>
<evidence type="ECO:0000313" key="8">
    <source>
        <dbReference type="Proteomes" id="UP000215931"/>
    </source>
</evidence>
<keyword evidence="2" id="KW-0238">DNA-binding</keyword>
<dbReference type="SUPFAM" id="SSF51215">
    <property type="entry name" value="Regulatory protein AraC"/>
    <property type="match status" value="1"/>
</dbReference>
<dbReference type="EMBL" id="NPKH01000011">
    <property type="protein sequence ID" value="PAP96790.1"/>
    <property type="molecule type" value="Genomic_DNA"/>
</dbReference>
<dbReference type="InterPro" id="IPR050204">
    <property type="entry name" value="AraC_XylS_family_regulators"/>
</dbReference>
<evidence type="ECO:0000256" key="2">
    <source>
        <dbReference type="ARBA" id="ARBA00023125"/>
    </source>
</evidence>
<name>A0A271KM53_9HYPH</name>
<dbReference type="InterPro" id="IPR014710">
    <property type="entry name" value="RmlC-like_jellyroll"/>
</dbReference>
<dbReference type="SUPFAM" id="SSF46689">
    <property type="entry name" value="Homeodomain-like"/>
    <property type="match status" value="2"/>
</dbReference>
<accession>A0A271KM53</accession>
<dbReference type="PANTHER" id="PTHR46796">
    <property type="entry name" value="HTH-TYPE TRANSCRIPTIONAL ACTIVATOR RHAS-RELATED"/>
    <property type="match status" value="1"/>
</dbReference>
<reference evidence="7 8" key="1">
    <citation type="submission" date="2017-08" db="EMBL/GenBank/DDBJ databases">
        <title>Mesorhizobium wenxinae sp. nov., a novel rhizobial species isolated from root nodules of chickpea (Cicer arietinum L.).</title>
        <authorList>
            <person name="Zhang J."/>
        </authorList>
    </citation>
    <scope>NUCLEOTIDE SEQUENCE [LARGE SCALE GENOMIC DNA]</scope>
    <source>
        <strain evidence="8">WYCCWR 10019</strain>
    </source>
</reference>
<evidence type="ECO:0000256" key="4">
    <source>
        <dbReference type="ARBA" id="ARBA00023163"/>
    </source>
</evidence>
<evidence type="ECO:0000256" key="5">
    <source>
        <dbReference type="SAM" id="MobiDB-lite"/>
    </source>
</evidence>
<dbReference type="PANTHER" id="PTHR46796:SF7">
    <property type="entry name" value="ARAC FAMILY TRANSCRIPTIONAL REGULATOR"/>
    <property type="match status" value="1"/>
</dbReference>
<dbReference type="GO" id="GO:0043565">
    <property type="term" value="F:sequence-specific DNA binding"/>
    <property type="evidence" value="ECO:0007669"/>
    <property type="project" value="InterPro"/>
</dbReference>
<feature type="compositionally biased region" description="Basic and acidic residues" evidence="5">
    <location>
        <begin position="345"/>
        <end position="355"/>
    </location>
</feature>
<dbReference type="InterPro" id="IPR018060">
    <property type="entry name" value="HTH_AraC"/>
</dbReference>
<organism evidence="7 8">
    <name type="scientific">Mesorhizobium wenxiniae</name>
    <dbReference type="NCBI Taxonomy" id="2014805"/>
    <lineage>
        <taxon>Bacteria</taxon>
        <taxon>Pseudomonadati</taxon>
        <taxon>Pseudomonadota</taxon>
        <taxon>Alphaproteobacteria</taxon>
        <taxon>Hyphomicrobiales</taxon>
        <taxon>Phyllobacteriaceae</taxon>
        <taxon>Mesorhizobium</taxon>
    </lineage>
</organism>
<keyword evidence="8" id="KW-1185">Reference proteome</keyword>
<dbReference type="InterPro" id="IPR009057">
    <property type="entry name" value="Homeodomain-like_sf"/>
</dbReference>
<keyword evidence="1" id="KW-0805">Transcription regulation</keyword>
<dbReference type="Pfam" id="PF12833">
    <property type="entry name" value="HTH_18"/>
    <property type="match status" value="1"/>
</dbReference>
<dbReference type="Pfam" id="PF12852">
    <property type="entry name" value="Cupin_6"/>
    <property type="match status" value="1"/>
</dbReference>
<dbReference type="GO" id="GO:0003700">
    <property type="term" value="F:DNA-binding transcription factor activity"/>
    <property type="evidence" value="ECO:0007669"/>
    <property type="project" value="InterPro"/>
</dbReference>
<sequence length="355" mass="39044">MLPRCHESTGSREEPIVECRTNNDTASEMYARSSNSADPVVHLLGQFLRDLRPAEASYCRAEVTRPWGIGLQFQKGIRFHFVAEGSCWVLIEGSEPERLDQGDVVLLPHGTKHVIADDPESAVTDLTLLGPRQISGTSYSLNTGGGGARSLIFCCTVDFEEPLADRLIGTMPAKLVLREGPNRTRSLGMLLEVMAAEMAEESVGSATIMARLADAAISIIVRDWARDSDDHRRGWLAALRDRGLGPALLGIHTRPGENWSLARLARTAAMSRSTFAERFSHVLGVSPARYVLEFRMREAKRLLLDPSLTIPAIAARLGYASEAAFSRAFKRTTGNPPGQLRRLRTASEVRREPRA</sequence>